<feature type="compositionally biased region" description="Low complexity" evidence="1">
    <location>
        <begin position="151"/>
        <end position="169"/>
    </location>
</feature>
<evidence type="ECO:0008006" key="5">
    <source>
        <dbReference type="Google" id="ProtNLM"/>
    </source>
</evidence>
<feature type="region of interest" description="Disordered" evidence="1">
    <location>
        <begin position="145"/>
        <end position="169"/>
    </location>
</feature>
<keyword evidence="4" id="KW-1185">Reference proteome</keyword>
<name>A0A8J3ZAB3_9ACTN</name>
<protein>
    <recommendedName>
        <fullName evidence="5">Flagellar basal body-associated protein FliL</fullName>
    </recommendedName>
</protein>
<feature type="region of interest" description="Disordered" evidence="1">
    <location>
        <begin position="1"/>
        <end position="111"/>
    </location>
</feature>
<dbReference type="EMBL" id="BOPG01000033">
    <property type="protein sequence ID" value="GIJ57653.1"/>
    <property type="molecule type" value="Genomic_DNA"/>
</dbReference>
<evidence type="ECO:0000313" key="3">
    <source>
        <dbReference type="EMBL" id="GIJ57653.1"/>
    </source>
</evidence>
<feature type="compositionally biased region" description="Low complexity" evidence="1">
    <location>
        <begin position="58"/>
        <end position="83"/>
    </location>
</feature>
<keyword evidence="2" id="KW-1133">Transmembrane helix</keyword>
<keyword evidence="2" id="KW-0472">Membrane</keyword>
<evidence type="ECO:0000313" key="4">
    <source>
        <dbReference type="Proteomes" id="UP000612585"/>
    </source>
</evidence>
<dbReference type="Proteomes" id="UP000612585">
    <property type="component" value="Unassembled WGS sequence"/>
</dbReference>
<organism evidence="3 4">
    <name type="scientific">Virgisporangium aurantiacum</name>
    <dbReference type="NCBI Taxonomy" id="175570"/>
    <lineage>
        <taxon>Bacteria</taxon>
        <taxon>Bacillati</taxon>
        <taxon>Actinomycetota</taxon>
        <taxon>Actinomycetes</taxon>
        <taxon>Micromonosporales</taxon>
        <taxon>Micromonosporaceae</taxon>
        <taxon>Virgisporangium</taxon>
    </lineage>
</organism>
<dbReference type="AlphaFoldDB" id="A0A8J3ZAB3"/>
<dbReference type="RefSeq" id="WP_203997193.1">
    <property type="nucleotide sequence ID" value="NZ_BOPG01000033.1"/>
</dbReference>
<accession>A0A8J3ZAB3</accession>
<feature type="compositionally biased region" description="Low complexity" evidence="1">
    <location>
        <begin position="8"/>
        <end position="21"/>
    </location>
</feature>
<evidence type="ECO:0000256" key="1">
    <source>
        <dbReference type="SAM" id="MobiDB-lite"/>
    </source>
</evidence>
<gene>
    <name evidence="3" type="ORF">Vau01_051690</name>
</gene>
<sequence length="319" mass="32798">MTYPPSGQPWNGQPEQQQPQYGGYGGTPNPPLSGPPYSGYETGGYSQESYTTEPPMSGQPYQGQQPYDPNYGAVPQQPAGYPQPGYPPMQQPGYQGYAPPQQPPSFVTPAAPRTNRGGMLALVIGGIVILLILVGVGTAMVFTSGDDDEPTAGPTASASAEPSASAEAAEYPARIDLPATVAGLTKVDNATLNKTANDTAQKIKTATNADSAVAAYYAPSGDLTKAVGLVGATGRITDPEGELDDAFSSELAASGVEDVDPGPLGGKMRCGTTASSGQALSVCGWADGGSLMLGIFVNRSSTDSADLFRQIRAEVLKRG</sequence>
<feature type="compositionally biased region" description="Polar residues" evidence="1">
    <location>
        <begin position="44"/>
        <end position="54"/>
    </location>
</feature>
<keyword evidence="2" id="KW-0812">Transmembrane</keyword>
<comment type="caution">
    <text evidence="3">The sequence shown here is derived from an EMBL/GenBank/DDBJ whole genome shotgun (WGS) entry which is preliminary data.</text>
</comment>
<proteinExistence type="predicted"/>
<evidence type="ECO:0000256" key="2">
    <source>
        <dbReference type="SAM" id="Phobius"/>
    </source>
</evidence>
<feature type="transmembrane region" description="Helical" evidence="2">
    <location>
        <begin position="120"/>
        <end position="142"/>
    </location>
</feature>
<reference evidence="3" key="1">
    <citation type="submission" date="2021-01" db="EMBL/GenBank/DDBJ databases">
        <title>Whole genome shotgun sequence of Virgisporangium aurantiacum NBRC 16421.</title>
        <authorList>
            <person name="Komaki H."/>
            <person name="Tamura T."/>
        </authorList>
    </citation>
    <scope>NUCLEOTIDE SEQUENCE</scope>
    <source>
        <strain evidence="3">NBRC 16421</strain>
    </source>
</reference>